<dbReference type="EMBL" id="JASCZI010241708">
    <property type="protein sequence ID" value="MED6205459.1"/>
    <property type="molecule type" value="Genomic_DNA"/>
</dbReference>
<accession>A0ABU6Y626</accession>
<keyword evidence="3" id="KW-1185">Reference proteome</keyword>
<proteinExistence type="predicted"/>
<name>A0ABU6Y626_9FABA</name>
<evidence type="ECO:0000313" key="3">
    <source>
        <dbReference type="Proteomes" id="UP001341840"/>
    </source>
</evidence>
<feature type="region of interest" description="Disordered" evidence="1">
    <location>
        <begin position="120"/>
        <end position="212"/>
    </location>
</feature>
<dbReference type="Proteomes" id="UP001341840">
    <property type="component" value="Unassembled WGS sequence"/>
</dbReference>
<reference evidence="2 3" key="1">
    <citation type="journal article" date="2023" name="Plants (Basel)">
        <title>Bridging the Gap: Combining Genomics and Transcriptomics Approaches to Understand Stylosanthes scabra, an Orphan Legume from the Brazilian Caatinga.</title>
        <authorList>
            <person name="Ferreira-Neto J.R.C."/>
            <person name="da Silva M.D."/>
            <person name="Binneck E."/>
            <person name="de Melo N.F."/>
            <person name="da Silva R.H."/>
            <person name="de Melo A.L.T.M."/>
            <person name="Pandolfi V."/>
            <person name="Bustamante F.O."/>
            <person name="Brasileiro-Vidal A.C."/>
            <person name="Benko-Iseppon A.M."/>
        </authorList>
    </citation>
    <scope>NUCLEOTIDE SEQUENCE [LARGE SCALE GENOMIC DNA]</scope>
    <source>
        <tissue evidence="2">Leaves</tissue>
    </source>
</reference>
<sequence>MAVEVRLIALASKLPPRITFSSEEIKQTTDNRNKSMVISVVTIDTIIGNVFIDQGSSADILFWRCFDALGLTEKDLEAYSDDLVRCSGKRLTPDSFVTLWFSIRNSPDTRNMKVRELVLPKPAKPETAGGVHLADPEPPDIKIPKRAQPARELKKGSNRARRRTCYNESKKPSGKSKSASNPLLEKERGFVCLDSSRRRPKFLQPQAPGKSL</sequence>
<evidence type="ECO:0000313" key="2">
    <source>
        <dbReference type="EMBL" id="MED6205459.1"/>
    </source>
</evidence>
<feature type="compositionally biased region" description="Basic and acidic residues" evidence="1">
    <location>
        <begin position="139"/>
        <end position="155"/>
    </location>
</feature>
<organism evidence="2 3">
    <name type="scientific">Stylosanthes scabra</name>
    <dbReference type="NCBI Taxonomy" id="79078"/>
    <lineage>
        <taxon>Eukaryota</taxon>
        <taxon>Viridiplantae</taxon>
        <taxon>Streptophyta</taxon>
        <taxon>Embryophyta</taxon>
        <taxon>Tracheophyta</taxon>
        <taxon>Spermatophyta</taxon>
        <taxon>Magnoliopsida</taxon>
        <taxon>eudicotyledons</taxon>
        <taxon>Gunneridae</taxon>
        <taxon>Pentapetalae</taxon>
        <taxon>rosids</taxon>
        <taxon>fabids</taxon>
        <taxon>Fabales</taxon>
        <taxon>Fabaceae</taxon>
        <taxon>Papilionoideae</taxon>
        <taxon>50 kb inversion clade</taxon>
        <taxon>dalbergioids sensu lato</taxon>
        <taxon>Dalbergieae</taxon>
        <taxon>Pterocarpus clade</taxon>
        <taxon>Stylosanthes</taxon>
    </lineage>
</organism>
<protein>
    <submittedName>
        <fullName evidence="2">Uncharacterized protein</fullName>
    </submittedName>
</protein>
<gene>
    <name evidence="2" type="ORF">PIB30_017881</name>
</gene>
<comment type="caution">
    <text evidence="2">The sequence shown here is derived from an EMBL/GenBank/DDBJ whole genome shotgun (WGS) entry which is preliminary data.</text>
</comment>
<evidence type="ECO:0000256" key="1">
    <source>
        <dbReference type="SAM" id="MobiDB-lite"/>
    </source>
</evidence>